<dbReference type="Proteomes" id="UP001212841">
    <property type="component" value="Unassembled WGS sequence"/>
</dbReference>
<evidence type="ECO:0000313" key="4">
    <source>
        <dbReference type="EMBL" id="KAJ3055569.1"/>
    </source>
</evidence>
<dbReference type="SUPFAM" id="SSF51735">
    <property type="entry name" value="NAD(P)-binding Rossmann-fold domains"/>
    <property type="match status" value="1"/>
</dbReference>
<keyword evidence="5" id="KW-1185">Reference proteome</keyword>
<evidence type="ECO:0000256" key="1">
    <source>
        <dbReference type="ARBA" id="ARBA00009219"/>
    </source>
</evidence>
<dbReference type="InterPro" id="IPR050177">
    <property type="entry name" value="Lipid_A_modif_metabolic_enz"/>
</dbReference>
<name>A0AAD5SKH1_9FUNG</name>
<evidence type="ECO:0000259" key="3">
    <source>
        <dbReference type="Pfam" id="PF01073"/>
    </source>
</evidence>
<dbReference type="PANTHER" id="PTHR43245:SF51">
    <property type="entry name" value="SHORT CHAIN DEHYDROGENASE_REDUCTASE FAMILY 42E, MEMBER 2"/>
    <property type="match status" value="1"/>
</dbReference>
<dbReference type="InterPro" id="IPR036291">
    <property type="entry name" value="NAD(P)-bd_dom_sf"/>
</dbReference>
<feature type="domain" description="3-beta hydroxysteroid dehydrogenase/isomerase" evidence="3">
    <location>
        <begin position="8"/>
        <end position="263"/>
    </location>
</feature>
<proteinExistence type="inferred from homology"/>
<gene>
    <name evidence="4" type="ORF">HK097_010090</name>
</gene>
<dbReference type="Gene3D" id="3.40.50.720">
    <property type="entry name" value="NAD(P)-binding Rossmann-like Domain"/>
    <property type="match status" value="1"/>
</dbReference>
<dbReference type="InterPro" id="IPR002225">
    <property type="entry name" value="3Beta_OHSteriod_DH/Estase"/>
</dbReference>
<dbReference type="GO" id="GO:0016616">
    <property type="term" value="F:oxidoreductase activity, acting on the CH-OH group of donors, NAD or NADP as acceptor"/>
    <property type="evidence" value="ECO:0007669"/>
    <property type="project" value="InterPro"/>
</dbReference>
<evidence type="ECO:0000256" key="2">
    <source>
        <dbReference type="ARBA" id="ARBA00023002"/>
    </source>
</evidence>
<comment type="caution">
    <text evidence="4">The sequence shown here is derived from an EMBL/GenBank/DDBJ whole genome shotgun (WGS) entry which is preliminary data.</text>
</comment>
<sequence>MPSKETYLVIGGAGFLGSYIVQQLLDRNETVSIMDLRLPDSTDPRLKATLKGDITDLDSLRTAFSGYSVVIHTASPVHEGLPTSVYWKVNVEGTKKVIQACVDTGVKKLIYTSSASVSYYGQNVINEDETAPYCEVHMNVYNQTKALGEQAVLESNGKGGLLTIALRPAGIFGPAQGCYVFLEAAKKGNHKVRIGQNATLFDYTYVENIAYAHLLAADKLAPDNGSAGEAFIITNDEPIFFWDFTRYFHNALGMTNIQRFTLPKPVALALGHITDAIKVLISPVKKIDPTFSAFRVNIITSNRYLDCTKAKRILGYEPLYTMEEALQKTMVYWKKVWEEEKAAGRA</sequence>
<keyword evidence="2" id="KW-0560">Oxidoreductase</keyword>
<comment type="similarity">
    <text evidence="1">Belongs to the 3-beta-HSD family.</text>
</comment>
<dbReference type="EMBL" id="JADGJD010000072">
    <property type="protein sequence ID" value="KAJ3055569.1"/>
    <property type="molecule type" value="Genomic_DNA"/>
</dbReference>
<protein>
    <recommendedName>
        <fullName evidence="3">3-beta hydroxysteroid dehydrogenase/isomerase domain-containing protein</fullName>
    </recommendedName>
</protein>
<dbReference type="GO" id="GO:0006694">
    <property type="term" value="P:steroid biosynthetic process"/>
    <property type="evidence" value="ECO:0007669"/>
    <property type="project" value="InterPro"/>
</dbReference>
<organism evidence="4 5">
    <name type="scientific">Rhizophlyctis rosea</name>
    <dbReference type="NCBI Taxonomy" id="64517"/>
    <lineage>
        <taxon>Eukaryota</taxon>
        <taxon>Fungi</taxon>
        <taxon>Fungi incertae sedis</taxon>
        <taxon>Chytridiomycota</taxon>
        <taxon>Chytridiomycota incertae sedis</taxon>
        <taxon>Chytridiomycetes</taxon>
        <taxon>Rhizophlyctidales</taxon>
        <taxon>Rhizophlyctidaceae</taxon>
        <taxon>Rhizophlyctis</taxon>
    </lineage>
</organism>
<dbReference type="PANTHER" id="PTHR43245">
    <property type="entry name" value="BIFUNCTIONAL POLYMYXIN RESISTANCE PROTEIN ARNA"/>
    <property type="match status" value="1"/>
</dbReference>
<dbReference type="Pfam" id="PF01073">
    <property type="entry name" value="3Beta_HSD"/>
    <property type="match status" value="1"/>
</dbReference>
<reference evidence="4" key="1">
    <citation type="submission" date="2020-05" db="EMBL/GenBank/DDBJ databases">
        <title>Phylogenomic resolution of chytrid fungi.</title>
        <authorList>
            <person name="Stajich J.E."/>
            <person name="Amses K."/>
            <person name="Simmons R."/>
            <person name="Seto K."/>
            <person name="Myers J."/>
            <person name="Bonds A."/>
            <person name="Quandt C.A."/>
            <person name="Barry K."/>
            <person name="Liu P."/>
            <person name="Grigoriev I."/>
            <person name="Longcore J.E."/>
            <person name="James T.Y."/>
        </authorList>
    </citation>
    <scope>NUCLEOTIDE SEQUENCE</scope>
    <source>
        <strain evidence="4">JEL0318</strain>
    </source>
</reference>
<dbReference type="AlphaFoldDB" id="A0AAD5SKH1"/>
<accession>A0AAD5SKH1</accession>
<evidence type="ECO:0000313" key="5">
    <source>
        <dbReference type="Proteomes" id="UP001212841"/>
    </source>
</evidence>